<evidence type="ECO:0000313" key="1">
    <source>
        <dbReference type="EMBL" id="KUN58822.1"/>
    </source>
</evidence>
<name>A0A101RNH9_9ACTN</name>
<evidence type="ECO:0008006" key="3">
    <source>
        <dbReference type="Google" id="ProtNLM"/>
    </source>
</evidence>
<dbReference type="Gene3D" id="1.10.150.240">
    <property type="entry name" value="Putative phosphatase, domain 2"/>
    <property type="match status" value="1"/>
</dbReference>
<protein>
    <recommendedName>
        <fullName evidence="3">Hydrolase</fullName>
    </recommendedName>
</protein>
<proteinExistence type="predicted"/>
<accession>A0A101RNH9</accession>
<dbReference type="Pfam" id="PF00702">
    <property type="entry name" value="Hydrolase"/>
    <property type="match status" value="1"/>
</dbReference>
<dbReference type="InterPro" id="IPR036412">
    <property type="entry name" value="HAD-like_sf"/>
</dbReference>
<organism evidence="1 2">
    <name type="scientific">Streptomyces canus</name>
    <dbReference type="NCBI Taxonomy" id="58343"/>
    <lineage>
        <taxon>Bacteria</taxon>
        <taxon>Bacillati</taxon>
        <taxon>Actinomycetota</taxon>
        <taxon>Actinomycetes</taxon>
        <taxon>Kitasatosporales</taxon>
        <taxon>Streptomycetaceae</taxon>
        <taxon>Streptomyces</taxon>
        <taxon>Streptomyces aurantiacus group</taxon>
    </lineage>
</organism>
<dbReference type="STRING" id="58343.AQJ46_41850"/>
<dbReference type="NCBIfam" id="TIGR01509">
    <property type="entry name" value="HAD-SF-IA-v3"/>
    <property type="match status" value="1"/>
</dbReference>
<evidence type="ECO:0000313" key="2">
    <source>
        <dbReference type="Proteomes" id="UP000053669"/>
    </source>
</evidence>
<dbReference type="PANTHER" id="PTHR18901">
    <property type="entry name" value="2-DEOXYGLUCOSE-6-PHOSPHATE PHOSPHATASE 2"/>
    <property type="match status" value="1"/>
</dbReference>
<dbReference type="Gene3D" id="3.40.50.1000">
    <property type="entry name" value="HAD superfamily/HAD-like"/>
    <property type="match status" value="1"/>
</dbReference>
<dbReference type="CDD" id="cd07505">
    <property type="entry name" value="HAD_BPGM-like"/>
    <property type="match status" value="1"/>
</dbReference>
<gene>
    <name evidence="1" type="ORF">AQJ46_41850</name>
</gene>
<dbReference type="Proteomes" id="UP000053669">
    <property type="component" value="Unassembled WGS sequence"/>
</dbReference>
<dbReference type="EMBL" id="LMWU01000055">
    <property type="protein sequence ID" value="KUN58822.1"/>
    <property type="molecule type" value="Genomic_DNA"/>
</dbReference>
<sequence>MLITTEVAWDLAYDAIFAQHGAAVDEADRDRLRGLDLTAVGLFLAERLHRPASSSALAEEALDLMRSHVDRVIAPMPGATQLVAELAGTRPVAVASNAPTDVVEAHLRRFFDLSGVVIVGGDMVDAPKPQPDVYLAACAALASDPADTWALEDSATGAAAALAAGLCVVGVPHTAGSFFPCHMRVGSLDDPHLRQALLGETTSGTR</sequence>
<dbReference type="SUPFAM" id="SSF56784">
    <property type="entry name" value="HAD-like"/>
    <property type="match status" value="1"/>
</dbReference>
<dbReference type="InterPro" id="IPR006439">
    <property type="entry name" value="HAD-SF_hydro_IA"/>
</dbReference>
<dbReference type="PANTHER" id="PTHR18901:SF38">
    <property type="entry name" value="PSEUDOURIDINE-5'-PHOSPHATASE"/>
    <property type="match status" value="1"/>
</dbReference>
<dbReference type="InterPro" id="IPR023198">
    <property type="entry name" value="PGP-like_dom2"/>
</dbReference>
<comment type="caution">
    <text evidence="1">The sequence shown here is derived from an EMBL/GenBank/DDBJ whole genome shotgun (WGS) entry which is preliminary data.</text>
</comment>
<dbReference type="InterPro" id="IPR023214">
    <property type="entry name" value="HAD_sf"/>
</dbReference>
<dbReference type="AlphaFoldDB" id="A0A101RNH9"/>
<reference evidence="1 2" key="1">
    <citation type="submission" date="2015-10" db="EMBL/GenBank/DDBJ databases">
        <title>Draft genome sequence of Streptomyces canus DSM 40017, type strain for the species Streptomyces canus.</title>
        <authorList>
            <person name="Ruckert C."/>
            <person name="Winkler A."/>
            <person name="Kalinowski J."/>
            <person name="Kampfer P."/>
            <person name="Glaeser S."/>
        </authorList>
    </citation>
    <scope>NUCLEOTIDE SEQUENCE [LARGE SCALE GENOMIC DNA]</scope>
    <source>
        <strain evidence="1 2">DSM 40017</strain>
    </source>
</reference>